<dbReference type="InterPro" id="IPR036396">
    <property type="entry name" value="Cyt_P450_sf"/>
</dbReference>
<keyword evidence="3" id="KW-0153">Cholesterol metabolism</keyword>
<dbReference type="PANTHER" id="PTHR46696:SF4">
    <property type="entry name" value="BIOTIN BIOSYNTHESIS CYTOCHROME P450"/>
    <property type="match status" value="1"/>
</dbReference>
<dbReference type="GO" id="GO:0020037">
    <property type="term" value="F:heme binding"/>
    <property type="evidence" value="ECO:0007669"/>
    <property type="project" value="InterPro"/>
</dbReference>
<dbReference type="STRING" id="350054.Mflv_3307"/>
<dbReference type="InterPro" id="IPR002397">
    <property type="entry name" value="Cyt_P450_B"/>
</dbReference>
<evidence type="ECO:0000256" key="7">
    <source>
        <dbReference type="ARBA" id="ARBA00023002"/>
    </source>
</evidence>
<reference evidence="18" key="1">
    <citation type="submission" date="2007-04" db="EMBL/GenBank/DDBJ databases">
        <authorList>
            <consortium name="US DOE Joint Genome Institute"/>
            <person name="Copeland A."/>
            <person name="Lucas S."/>
            <person name="Lapidus A."/>
            <person name="Barry K."/>
            <person name="Detter J.C."/>
            <person name="Glavina del Rio T."/>
            <person name="Hammon N."/>
            <person name="Israni S."/>
            <person name="Dalin E."/>
            <person name="Tice H."/>
            <person name="Pitluck S."/>
            <person name="Chain P."/>
            <person name="Malfatti S."/>
            <person name="Shin M."/>
            <person name="Vergez L."/>
            <person name="Schmutz J."/>
            <person name="Larimer F."/>
            <person name="Land M."/>
            <person name="Hauser L."/>
            <person name="Kyrpides N."/>
            <person name="Mikhailova N."/>
            <person name="Miller C."/>
            <person name="Richardson P."/>
        </authorList>
    </citation>
    <scope>NUCLEOTIDE SEQUENCE</scope>
    <source>
        <strain evidence="18">PYR-GCK</strain>
    </source>
</reference>
<evidence type="ECO:0000256" key="14">
    <source>
        <dbReference type="ARBA" id="ARBA00070775"/>
    </source>
</evidence>
<dbReference type="FunFam" id="1.10.630.10:FF:000018">
    <property type="entry name" value="Cytochrome P450 monooxygenase"/>
    <property type="match status" value="1"/>
</dbReference>
<evidence type="ECO:0000256" key="1">
    <source>
        <dbReference type="ARBA" id="ARBA00001971"/>
    </source>
</evidence>
<dbReference type="eggNOG" id="COG2124">
    <property type="taxonomic scope" value="Bacteria"/>
</dbReference>
<dbReference type="CDD" id="cd11033">
    <property type="entry name" value="CYP142-like"/>
    <property type="match status" value="1"/>
</dbReference>
<evidence type="ECO:0000256" key="13">
    <source>
        <dbReference type="ARBA" id="ARBA00049645"/>
    </source>
</evidence>
<keyword evidence="11" id="KW-1207">Sterol metabolism</keyword>
<dbReference type="GO" id="GO:0036199">
    <property type="term" value="F:cholest-4-en-3-one 26-monooxygenase activity"/>
    <property type="evidence" value="ECO:0007669"/>
    <property type="project" value="TreeGrafter"/>
</dbReference>
<evidence type="ECO:0000256" key="4">
    <source>
        <dbReference type="ARBA" id="ARBA00022617"/>
    </source>
</evidence>
<dbReference type="KEGG" id="mgi:Mflv_3307"/>
<comment type="cofactor">
    <cofactor evidence="1">
        <name>heme</name>
        <dbReference type="ChEBI" id="CHEBI:30413"/>
    </cofactor>
</comment>
<proteinExistence type="inferred from homology"/>
<keyword evidence="10" id="KW-0443">Lipid metabolism</keyword>
<comment type="similarity">
    <text evidence="2">Belongs to the cytochrome P450 family.</text>
</comment>
<protein>
    <recommendedName>
        <fullName evidence="14">Steroid C26-monooxygenase</fullName>
    </recommendedName>
    <alternativeName>
        <fullName evidence="15">Cholest-4-en-3-one C26-monooxygenase</fullName>
    </alternativeName>
    <alternativeName>
        <fullName evidence="17">Cholesterol C26-monooxygenase</fullName>
    </alternativeName>
    <alternativeName>
        <fullName evidence="16">Steroid C27-monooxygenase</fullName>
    </alternativeName>
</protein>
<evidence type="ECO:0000256" key="6">
    <source>
        <dbReference type="ARBA" id="ARBA00022963"/>
    </source>
</evidence>
<dbReference type="InterPro" id="IPR001128">
    <property type="entry name" value="Cyt_P450"/>
</dbReference>
<dbReference type="EMBL" id="CP000656">
    <property type="protein sequence ID" value="ABP45784.1"/>
    <property type="molecule type" value="Genomic_DNA"/>
</dbReference>
<dbReference type="PANTHER" id="PTHR46696">
    <property type="entry name" value="P450, PUTATIVE (EUROFUNG)-RELATED"/>
    <property type="match status" value="1"/>
</dbReference>
<evidence type="ECO:0000256" key="8">
    <source>
        <dbReference type="ARBA" id="ARBA00023004"/>
    </source>
</evidence>
<evidence type="ECO:0000256" key="2">
    <source>
        <dbReference type="ARBA" id="ARBA00010617"/>
    </source>
</evidence>
<dbReference type="GO" id="GO:0006707">
    <property type="term" value="P:cholesterol catabolic process"/>
    <property type="evidence" value="ECO:0007669"/>
    <property type="project" value="TreeGrafter"/>
</dbReference>
<dbReference type="AlphaFoldDB" id="A4TAI0"/>
<evidence type="ECO:0000256" key="9">
    <source>
        <dbReference type="ARBA" id="ARBA00023033"/>
    </source>
</evidence>
<evidence type="ECO:0000256" key="15">
    <source>
        <dbReference type="ARBA" id="ARBA00079588"/>
    </source>
</evidence>
<keyword evidence="7" id="KW-0560">Oxidoreductase</keyword>
<dbReference type="Gene3D" id="1.10.630.10">
    <property type="entry name" value="Cytochrome P450"/>
    <property type="match status" value="1"/>
</dbReference>
<dbReference type="PRINTS" id="PR00359">
    <property type="entry name" value="BP450"/>
</dbReference>
<comment type="pathway">
    <text evidence="13">Steroid metabolism; cholesterol degradation.</text>
</comment>
<evidence type="ECO:0000256" key="16">
    <source>
        <dbReference type="ARBA" id="ARBA00082981"/>
    </source>
</evidence>
<accession>A4TAI0</accession>
<keyword evidence="8" id="KW-0408">Iron</keyword>
<sequence length="434" mass="48081">MDGMSLDAHPVRRNGIAPPEVPLADIDLGSWEFWGLDDDFRDGAFATLRREAPVSFHRAYITDEDAEVAGHWALTRHDDVFFASRHPEIFSSALGITVGDQTPELAEYFGSMIAMDDPRHTRLRNIVRSAFTPRVLALIEDSVRQRARRLVEDMVAAHPDGRGELVSELAGPLPLQIICDMMGIPPRDHQKIFHWTNVILGFGDPDIATDFDEFVSVAMGIGAYASELADDRRAHPGDDLTTALIEAELDGERLTSAEVASFFILLVVAGNETTRNAISHGVLALSRYPEERDRWWSDYAGLAPTAVEEIVRWASPVAYMRRTATRDVEVGGQTIAAGDKVTLWYGSANRDETKFDNPWLFDVGRHPNPHVGFGGGGAHFCLGANLARREITVAFEELHRLVPDIHATEEPGRLHSAFIHGIKTLPVAWTPPTR</sequence>
<dbReference type="SUPFAM" id="SSF48264">
    <property type="entry name" value="Cytochrome P450"/>
    <property type="match status" value="1"/>
</dbReference>
<evidence type="ECO:0000256" key="11">
    <source>
        <dbReference type="ARBA" id="ARBA00023166"/>
    </source>
</evidence>
<keyword evidence="12" id="KW-0753">Steroid metabolism</keyword>
<reference evidence="18" key="2">
    <citation type="journal article" date="2013" name="PLoS ONE">
        <title>A Gene Expression Study of the Activities of Aromatic Ring-Cleavage Dioxygenases in Mycobacterium gilvum PYR-GCK to Changes in Salinity and pH during Pyrene Degradation.</title>
        <authorList>
            <person name="Badejo A.C."/>
            <person name="Badejo A.O."/>
            <person name="Shin K.H."/>
            <person name="Chai Y.G."/>
        </authorList>
    </citation>
    <scope>NUCLEOTIDE SEQUENCE [LARGE SCALE GENOMIC DNA]</scope>
    <source>
        <strain evidence="18">PYR-GCK</strain>
    </source>
</reference>
<keyword evidence="6" id="KW-0442">Lipid degradation</keyword>
<gene>
    <name evidence="18" type="ordered locus">Mflv_3307</name>
</gene>
<keyword evidence="9" id="KW-0503">Monooxygenase</keyword>
<keyword evidence="4" id="KW-0349">Heme</keyword>
<evidence type="ECO:0000256" key="3">
    <source>
        <dbReference type="ARBA" id="ARBA00022548"/>
    </source>
</evidence>
<evidence type="ECO:0000256" key="17">
    <source>
        <dbReference type="ARBA" id="ARBA00083909"/>
    </source>
</evidence>
<dbReference type="HOGENOM" id="CLU_033716_0_0_11"/>
<organism evidence="18">
    <name type="scientific">Mycolicibacterium gilvum (strain PYR-GCK)</name>
    <name type="common">Mycobacterium gilvum (strain PYR-GCK)</name>
    <dbReference type="NCBI Taxonomy" id="350054"/>
    <lineage>
        <taxon>Bacteria</taxon>
        <taxon>Bacillati</taxon>
        <taxon>Actinomycetota</taxon>
        <taxon>Actinomycetes</taxon>
        <taxon>Mycobacteriales</taxon>
        <taxon>Mycobacteriaceae</taxon>
        <taxon>Mycolicibacterium</taxon>
    </lineage>
</organism>
<evidence type="ECO:0000313" key="18">
    <source>
        <dbReference type="EMBL" id="ABP45784.1"/>
    </source>
</evidence>
<evidence type="ECO:0000256" key="12">
    <source>
        <dbReference type="ARBA" id="ARBA00023221"/>
    </source>
</evidence>
<evidence type="ECO:0000256" key="10">
    <source>
        <dbReference type="ARBA" id="ARBA00023098"/>
    </source>
</evidence>
<keyword evidence="5" id="KW-0479">Metal-binding</keyword>
<name>A4TAI0_MYCGI</name>
<dbReference type="GO" id="GO:0005506">
    <property type="term" value="F:iron ion binding"/>
    <property type="evidence" value="ECO:0007669"/>
    <property type="project" value="InterPro"/>
</dbReference>
<evidence type="ECO:0000256" key="5">
    <source>
        <dbReference type="ARBA" id="ARBA00022723"/>
    </source>
</evidence>
<dbReference type="Pfam" id="PF00067">
    <property type="entry name" value="p450"/>
    <property type="match status" value="1"/>
</dbReference>
<dbReference type="GO" id="GO:0008395">
    <property type="term" value="F:steroid hydroxylase activity"/>
    <property type="evidence" value="ECO:0007669"/>
    <property type="project" value="TreeGrafter"/>
</dbReference>